<comment type="caution">
    <text evidence="1">The sequence shown here is derived from an EMBL/GenBank/DDBJ whole genome shotgun (WGS) entry which is preliminary data.</text>
</comment>
<keyword evidence="2" id="KW-1185">Reference proteome</keyword>
<organism evidence="1 2">
    <name type="scientific">Irpex rosettiformis</name>
    <dbReference type="NCBI Taxonomy" id="378272"/>
    <lineage>
        <taxon>Eukaryota</taxon>
        <taxon>Fungi</taxon>
        <taxon>Dikarya</taxon>
        <taxon>Basidiomycota</taxon>
        <taxon>Agaricomycotina</taxon>
        <taxon>Agaricomycetes</taxon>
        <taxon>Polyporales</taxon>
        <taxon>Irpicaceae</taxon>
        <taxon>Irpex</taxon>
    </lineage>
</organism>
<reference evidence="1" key="1">
    <citation type="journal article" date="2021" name="Environ. Microbiol.">
        <title>Gene family expansions and transcriptome signatures uncover fungal adaptations to wood decay.</title>
        <authorList>
            <person name="Hage H."/>
            <person name="Miyauchi S."/>
            <person name="Viragh M."/>
            <person name="Drula E."/>
            <person name="Min B."/>
            <person name="Chaduli D."/>
            <person name="Navarro D."/>
            <person name="Favel A."/>
            <person name="Norest M."/>
            <person name="Lesage-Meessen L."/>
            <person name="Balint B."/>
            <person name="Merenyi Z."/>
            <person name="de Eugenio L."/>
            <person name="Morin E."/>
            <person name="Martinez A.T."/>
            <person name="Baldrian P."/>
            <person name="Stursova M."/>
            <person name="Martinez M.J."/>
            <person name="Novotny C."/>
            <person name="Magnuson J.K."/>
            <person name="Spatafora J.W."/>
            <person name="Maurice S."/>
            <person name="Pangilinan J."/>
            <person name="Andreopoulos W."/>
            <person name="LaButti K."/>
            <person name="Hundley H."/>
            <person name="Na H."/>
            <person name="Kuo A."/>
            <person name="Barry K."/>
            <person name="Lipzen A."/>
            <person name="Henrissat B."/>
            <person name="Riley R."/>
            <person name="Ahrendt S."/>
            <person name="Nagy L.G."/>
            <person name="Grigoriev I.V."/>
            <person name="Martin F."/>
            <person name="Rosso M.N."/>
        </authorList>
    </citation>
    <scope>NUCLEOTIDE SEQUENCE</scope>
    <source>
        <strain evidence="1">CBS 384.51</strain>
    </source>
</reference>
<evidence type="ECO:0000313" key="1">
    <source>
        <dbReference type="EMBL" id="KAI0084983.1"/>
    </source>
</evidence>
<protein>
    <submittedName>
        <fullName evidence="1">Uncharacterized protein</fullName>
    </submittedName>
</protein>
<gene>
    <name evidence="1" type="ORF">BDY19DRAFT_468910</name>
</gene>
<dbReference type="EMBL" id="MU274936">
    <property type="protein sequence ID" value="KAI0084983.1"/>
    <property type="molecule type" value="Genomic_DNA"/>
</dbReference>
<dbReference type="Proteomes" id="UP001055072">
    <property type="component" value="Unassembled WGS sequence"/>
</dbReference>
<evidence type="ECO:0000313" key="2">
    <source>
        <dbReference type="Proteomes" id="UP001055072"/>
    </source>
</evidence>
<sequence length="290" mass="30168">MPFPFTRSSRDVAPTPASPTSTSGSSSFITAPLAIAHPVVLLEPPQEESGEGDPGSAHPEEEGVVDPNEVVPADPGDEAVDELAGPSHIEISDAILDPHPFDPSYCDEQWYITLQEAARAQSTDITRRSPTAAAAVRFLARHRRPGPSRSTSGIFTRVFGGGGGNNGGGGGGGGGSPGSPSETGATPAPGILASPSSPGSAWRMNLARHRRSSTVGAPLMEGDEEDDNETAGGVGHERNRRAAVQEPGVLLHASSPQKWGLVPLQEAQERSDIIRRVEGFEMLPGSSVHE</sequence>
<proteinExistence type="predicted"/>
<name>A0ACB8TSL5_9APHY</name>
<accession>A0ACB8TSL5</accession>